<keyword evidence="1" id="KW-0808">Transferase</keyword>
<evidence type="ECO:0000313" key="1">
    <source>
        <dbReference type="EMBL" id="CAA9305361.1"/>
    </source>
</evidence>
<feature type="non-terminal residue" evidence="1">
    <location>
        <position position="1"/>
    </location>
</feature>
<keyword evidence="1" id="KW-0418">Kinase</keyword>
<dbReference type="EC" id="2.7.1.39" evidence="1"/>
<feature type="non-terminal residue" evidence="1">
    <location>
        <position position="33"/>
    </location>
</feature>
<proteinExistence type="predicted"/>
<gene>
    <name evidence="1" type="ORF">AVDCRST_MAG84-397</name>
</gene>
<organism evidence="1">
    <name type="scientific">uncultured Microcoleus sp</name>
    <dbReference type="NCBI Taxonomy" id="259945"/>
    <lineage>
        <taxon>Bacteria</taxon>
        <taxon>Bacillati</taxon>
        <taxon>Cyanobacteriota</taxon>
        <taxon>Cyanophyceae</taxon>
        <taxon>Oscillatoriophycideae</taxon>
        <taxon>Oscillatoriales</taxon>
        <taxon>Microcoleaceae</taxon>
        <taxon>Microcoleus</taxon>
        <taxon>environmental samples</taxon>
    </lineage>
</organism>
<name>A0A6J4KGE5_9CYAN</name>
<sequence length="33" mass="4434">ARNFHRHRYCTRYNRQFRPRLRLHRRRFKPLQP</sequence>
<reference evidence="1" key="1">
    <citation type="submission" date="2020-02" db="EMBL/GenBank/DDBJ databases">
        <authorList>
            <person name="Meier V. D."/>
        </authorList>
    </citation>
    <scope>NUCLEOTIDE SEQUENCE</scope>
    <source>
        <strain evidence="1">AVDCRST_MAG84</strain>
    </source>
</reference>
<dbReference type="GO" id="GO:0004413">
    <property type="term" value="F:homoserine kinase activity"/>
    <property type="evidence" value="ECO:0007669"/>
    <property type="project" value="UniProtKB-EC"/>
</dbReference>
<dbReference type="EMBL" id="CADCTZ010000056">
    <property type="protein sequence ID" value="CAA9305361.1"/>
    <property type="molecule type" value="Genomic_DNA"/>
</dbReference>
<dbReference type="AlphaFoldDB" id="A0A6J4KGE5"/>
<accession>A0A6J4KGE5</accession>
<protein>
    <submittedName>
        <fullName evidence="1">Homoserine kinase</fullName>
        <ecNumber evidence="1">2.7.1.39</ecNumber>
    </submittedName>
</protein>